<dbReference type="GO" id="GO:0009307">
    <property type="term" value="P:DNA restriction-modification system"/>
    <property type="evidence" value="ECO:0007669"/>
    <property type="project" value="InterPro"/>
</dbReference>
<keyword evidence="2" id="KW-0540">Nuclease</keyword>
<evidence type="ECO:0000313" key="3">
    <source>
        <dbReference type="Proteomes" id="UP000218238"/>
    </source>
</evidence>
<dbReference type="InterPro" id="IPR052906">
    <property type="entry name" value="Type_IV_Methyl-Rstrct_Enzyme"/>
</dbReference>
<dbReference type="OrthoDB" id="9797274at2"/>
<dbReference type="EMBL" id="NTFS01000161">
    <property type="protein sequence ID" value="PAX53210.1"/>
    <property type="molecule type" value="Genomic_DNA"/>
</dbReference>
<dbReference type="GO" id="GO:0015666">
    <property type="term" value="F:restriction endodeoxyribonuclease activity"/>
    <property type="evidence" value="ECO:0007669"/>
    <property type="project" value="TreeGrafter"/>
</dbReference>
<evidence type="ECO:0000259" key="1">
    <source>
        <dbReference type="Pfam" id="PF04471"/>
    </source>
</evidence>
<dbReference type="InterPro" id="IPR011335">
    <property type="entry name" value="Restrct_endonuc-II-like"/>
</dbReference>
<organism evidence="2 3">
    <name type="scientific">Brunnivagina elsteri CCALA 953</name>
    <dbReference type="NCBI Taxonomy" id="987040"/>
    <lineage>
        <taxon>Bacteria</taxon>
        <taxon>Bacillati</taxon>
        <taxon>Cyanobacteriota</taxon>
        <taxon>Cyanophyceae</taxon>
        <taxon>Nostocales</taxon>
        <taxon>Calotrichaceae</taxon>
        <taxon>Brunnivagina</taxon>
    </lineage>
</organism>
<proteinExistence type="predicted"/>
<comment type="caution">
    <text evidence="2">The sequence shown here is derived from an EMBL/GenBank/DDBJ whole genome shotgun (WGS) entry which is preliminary data.</text>
</comment>
<keyword evidence="2" id="KW-0255">Endonuclease</keyword>
<dbReference type="AlphaFoldDB" id="A0A2A2THI5"/>
<sequence length="155" mass="17347">MIPLILGAAAVLGAVIYGVNESERKDEEKRILNSGIREVDEMSGKEFEKLLSLLFKNAGYQVKLTPGSQDYGADLVLYKDGEKIVVQAKRYKNPVSVKAVQEIVSAVKYYNADKAMVITNNRFTGNAYNLARSNSVELWDRNKLIDFMIKAKIPN</sequence>
<dbReference type="InterPro" id="IPR007560">
    <property type="entry name" value="Restrct_endonuc_IV_Mrr"/>
</dbReference>
<protein>
    <submittedName>
        <fullName evidence="2">Restriction endonuclease</fullName>
    </submittedName>
</protein>
<dbReference type="InterPro" id="IPR011856">
    <property type="entry name" value="tRNA_endonuc-like_dom_sf"/>
</dbReference>
<dbReference type="GO" id="GO:0003677">
    <property type="term" value="F:DNA binding"/>
    <property type="evidence" value="ECO:0007669"/>
    <property type="project" value="InterPro"/>
</dbReference>
<dbReference type="Gene3D" id="3.40.1350.10">
    <property type="match status" value="1"/>
</dbReference>
<reference evidence="2 3" key="1">
    <citation type="submission" date="2017-08" db="EMBL/GenBank/DDBJ databases">
        <title>Draft genome sequence of filamentous cyanobacterium Calothrix elsteri CCALA 953.</title>
        <authorList>
            <person name="Gagunashvili A.N."/>
            <person name="Elster J."/>
            <person name="Andresson O.S."/>
        </authorList>
    </citation>
    <scope>NUCLEOTIDE SEQUENCE [LARGE SCALE GENOMIC DNA]</scope>
    <source>
        <strain evidence="2 3">CCALA 953</strain>
    </source>
</reference>
<keyword evidence="3" id="KW-1185">Reference proteome</keyword>
<dbReference type="SUPFAM" id="SSF52980">
    <property type="entry name" value="Restriction endonuclease-like"/>
    <property type="match status" value="1"/>
</dbReference>
<accession>A0A2A2THI5</accession>
<dbReference type="Pfam" id="PF04471">
    <property type="entry name" value="Mrr_cat"/>
    <property type="match status" value="1"/>
</dbReference>
<feature type="domain" description="Restriction endonuclease type IV Mrr" evidence="1">
    <location>
        <begin position="39"/>
        <end position="148"/>
    </location>
</feature>
<dbReference type="RefSeq" id="WP_095722498.1">
    <property type="nucleotide sequence ID" value="NZ_NTFS01000161.1"/>
</dbReference>
<dbReference type="PANTHER" id="PTHR30015:SF6">
    <property type="entry name" value="SLL1429 PROTEIN"/>
    <property type="match status" value="1"/>
</dbReference>
<gene>
    <name evidence="2" type="ORF">CK510_15175</name>
</gene>
<evidence type="ECO:0000313" key="2">
    <source>
        <dbReference type="EMBL" id="PAX53210.1"/>
    </source>
</evidence>
<name>A0A2A2THI5_9CYAN</name>
<keyword evidence="2" id="KW-0378">Hydrolase</keyword>
<dbReference type="PANTHER" id="PTHR30015">
    <property type="entry name" value="MRR RESTRICTION SYSTEM PROTEIN"/>
    <property type="match status" value="1"/>
</dbReference>
<dbReference type="Proteomes" id="UP000218238">
    <property type="component" value="Unassembled WGS sequence"/>
</dbReference>